<protein>
    <submittedName>
        <fullName evidence="1">Uncharacterized protein</fullName>
    </submittedName>
</protein>
<dbReference type="AlphaFoldDB" id="A0A4U0V7L7"/>
<organism evidence="1 2">
    <name type="scientific">Cryomyces minteri</name>
    <dbReference type="NCBI Taxonomy" id="331657"/>
    <lineage>
        <taxon>Eukaryota</taxon>
        <taxon>Fungi</taxon>
        <taxon>Dikarya</taxon>
        <taxon>Ascomycota</taxon>
        <taxon>Pezizomycotina</taxon>
        <taxon>Dothideomycetes</taxon>
        <taxon>Dothideomycetes incertae sedis</taxon>
        <taxon>Cryomyces</taxon>
    </lineage>
</organism>
<dbReference type="EMBL" id="NAJN01003029">
    <property type="protein sequence ID" value="TKA44818.1"/>
    <property type="molecule type" value="Genomic_DNA"/>
</dbReference>
<gene>
    <name evidence="1" type="ORF">B0A49_13562</name>
</gene>
<evidence type="ECO:0000313" key="2">
    <source>
        <dbReference type="Proteomes" id="UP000308768"/>
    </source>
</evidence>
<evidence type="ECO:0000313" key="1">
    <source>
        <dbReference type="EMBL" id="TKA44818.1"/>
    </source>
</evidence>
<name>A0A4U0V7L7_9PEZI</name>
<keyword evidence="2" id="KW-1185">Reference proteome</keyword>
<dbReference type="Proteomes" id="UP000308768">
    <property type="component" value="Unassembled WGS sequence"/>
</dbReference>
<accession>A0A4U0V7L7</accession>
<comment type="caution">
    <text evidence="1">The sequence shown here is derived from an EMBL/GenBank/DDBJ whole genome shotgun (WGS) entry which is preliminary data.</text>
</comment>
<sequence>MEQPADRTYLDIDAIKAGLNVLSSAPTSPEYVYRRPIVGTLNWLFPLIEGYMVMLEAGGEDILPDFVTFKLGRQSGGSPHPYEVLIFACKRTGEAWSSTEDQLRSRLAKTANDSGKVYGLIQIGLEVRFYKSESSCFSAVSEKLHLVGDAQRVMNAFSYIKANPLPFM</sequence>
<dbReference type="OrthoDB" id="5092031at2759"/>
<proteinExistence type="predicted"/>
<reference evidence="1 2" key="1">
    <citation type="submission" date="2017-03" db="EMBL/GenBank/DDBJ databases">
        <title>Genomes of endolithic fungi from Antarctica.</title>
        <authorList>
            <person name="Coleine C."/>
            <person name="Masonjones S."/>
            <person name="Stajich J.E."/>
        </authorList>
    </citation>
    <scope>NUCLEOTIDE SEQUENCE [LARGE SCALE GENOMIC DNA]</scope>
    <source>
        <strain evidence="1 2">CCFEE 5187</strain>
    </source>
</reference>